<feature type="transmembrane region" description="Helical" evidence="7">
    <location>
        <begin position="286"/>
        <end position="304"/>
    </location>
</feature>
<evidence type="ECO:0000256" key="2">
    <source>
        <dbReference type="ARBA" id="ARBA00022475"/>
    </source>
</evidence>
<comment type="subcellular location">
    <subcellularLocation>
        <location evidence="1">Cell membrane</location>
        <topology evidence="1">Multi-pass membrane protein</topology>
    </subcellularLocation>
</comment>
<feature type="compositionally biased region" description="Gly residues" evidence="6">
    <location>
        <begin position="98"/>
        <end position="119"/>
    </location>
</feature>
<proteinExistence type="predicted"/>
<evidence type="ECO:0000256" key="6">
    <source>
        <dbReference type="SAM" id="MobiDB-lite"/>
    </source>
</evidence>
<keyword evidence="2" id="KW-1003">Cell membrane</keyword>
<feature type="transmembrane region" description="Helical" evidence="7">
    <location>
        <begin position="247"/>
        <end position="266"/>
    </location>
</feature>
<keyword evidence="9" id="KW-1185">Reference proteome</keyword>
<dbReference type="Pfam" id="PF01810">
    <property type="entry name" value="LysE"/>
    <property type="match status" value="1"/>
</dbReference>
<dbReference type="PANTHER" id="PTHR30086:SF20">
    <property type="entry name" value="ARGININE EXPORTER PROTEIN ARGO-RELATED"/>
    <property type="match status" value="1"/>
</dbReference>
<keyword evidence="3 7" id="KW-0812">Transmembrane</keyword>
<comment type="caution">
    <text evidence="8">The sequence shown here is derived from an EMBL/GenBank/DDBJ whole genome shotgun (WGS) entry which is preliminary data.</text>
</comment>
<keyword evidence="5 7" id="KW-0472">Membrane</keyword>
<evidence type="ECO:0000313" key="9">
    <source>
        <dbReference type="Proteomes" id="UP001596241"/>
    </source>
</evidence>
<keyword evidence="4 7" id="KW-1133">Transmembrane helix</keyword>
<name>A0ABW1FF63_9ACTN</name>
<evidence type="ECO:0000256" key="7">
    <source>
        <dbReference type="SAM" id="Phobius"/>
    </source>
</evidence>
<organism evidence="8 9">
    <name type="scientific">Streptomyces ramulosus</name>
    <dbReference type="NCBI Taxonomy" id="47762"/>
    <lineage>
        <taxon>Bacteria</taxon>
        <taxon>Bacillati</taxon>
        <taxon>Actinomycetota</taxon>
        <taxon>Actinomycetes</taxon>
        <taxon>Kitasatosporales</taxon>
        <taxon>Streptomycetaceae</taxon>
        <taxon>Streptomyces</taxon>
    </lineage>
</organism>
<dbReference type="EMBL" id="JBHSPW010000003">
    <property type="protein sequence ID" value="MFC5892811.1"/>
    <property type="molecule type" value="Genomic_DNA"/>
</dbReference>
<accession>A0ABW1FF63</accession>
<sequence length="305" mass="29855">MPGLLFLGTSLLVIATPGPDVALVTQLVLRTGARRPAAVAALGMITAGALHGVLALTGVALLLRTDPALLTALQWCGAVVMLVWGTRALRAAVRGPGAVRGGRGPAIGEGTGPDAGASGGAKVEAGAAWAGPGAEAQVEVGAAGTGAEVRAGAGAAGAGAEAGTGAEAGPGSGAEAGAGSGGRAEAGLRPGVGPAPVGAPAARRCFWTGMLCTGGNPKVGLFLLAYLPQFVPPGAPWALSMGALTGAYLSLAALWLAGVITVVHLLHRLARSRRRTPRAPGRGLRIADGVVGVVFISFAIRLAWH</sequence>
<protein>
    <submittedName>
        <fullName evidence="8">LysE family translocator</fullName>
    </submittedName>
</protein>
<evidence type="ECO:0000256" key="3">
    <source>
        <dbReference type="ARBA" id="ARBA00022692"/>
    </source>
</evidence>
<dbReference type="RefSeq" id="WP_345086011.1">
    <property type="nucleotide sequence ID" value="NZ_BAAAWG010000010.1"/>
</dbReference>
<feature type="transmembrane region" description="Helical" evidence="7">
    <location>
        <begin position="205"/>
        <end position="227"/>
    </location>
</feature>
<evidence type="ECO:0000256" key="5">
    <source>
        <dbReference type="ARBA" id="ARBA00023136"/>
    </source>
</evidence>
<dbReference type="Proteomes" id="UP001596241">
    <property type="component" value="Unassembled WGS sequence"/>
</dbReference>
<feature type="transmembrane region" description="Helical" evidence="7">
    <location>
        <begin position="38"/>
        <end position="63"/>
    </location>
</feature>
<gene>
    <name evidence="8" type="ORF">ACFP3M_08290</name>
</gene>
<dbReference type="PANTHER" id="PTHR30086">
    <property type="entry name" value="ARGININE EXPORTER PROTEIN ARGO"/>
    <property type="match status" value="1"/>
</dbReference>
<feature type="region of interest" description="Disordered" evidence="6">
    <location>
        <begin position="159"/>
        <end position="193"/>
    </location>
</feature>
<feature type="region of interest" description="Disordered" evidence="6">
    <location>
        <begin position="98"/>
        <end position="120"/>
    </location>
</feature>
<evidence type="ECO:0000313" key="8">
    <source>
        <dbReference type="EMBL" id="MFC5892811.1"/>
    </source>
</evidence>
<reference evidence="9" key="1">
    <citation type="journal article" date="2019" name="Int. J. Syst. Evol. Microbiol.">
        <title>The Global Catalogue of Microorganisms (GCM) 10K type strain sequencing project: providing services to taxonomists for standard genome sequencing and annotation.</title>
        <authorList>
            <consortium name="The Broad Institute Genomics Platform"/>
            <consortium name="The Broad Institute Genome Sequencing Center for Infectious Disease"/>
            <person name="Wu L."/>
            <person name="Ma J."/>
        </authorList>
    </citation>
    <scope>NUCLEOTIDE SEQUENCE [LARGE SCALE GENOMIC DNA]</scope>
    <source>
        <strain evidence="9">CGMCC 1.15809</strain>
    </source>
</reference>
<dbReference type="InterPro" id="IPR001123">
    <property type="entry name" value="LeuE-type"/>
</dbReference>
<feature type="compositionally biased region" description="Gly residues" evidence="6">
    <location>
        <begin position="159"/>
        <end position="184"/>
    </location>
</feature>
<evidence type="ECO:0000256" key="4">
    <source>
        <dbReference type="ARBA" id="ARBA00022989"/>
    </source>
</evidence>
<evidence type="ECO:0000256" key="1">
    <source>
        <dbReference type="ARBA" id="ARBA00004651"/>
    </source>
</evidence>